<protein>
    <submittedName>
        <fullName evidence="8">Uncharacterized protein</fullName>
    </submittedName>
</protein>
<evidence type="ECO:0000256" key="2">
    <source>
        <dbReference type="ARBA" id="ARBA00005577"/>
    </source>
</evidence>
<evidence type="ECO:0000256" key="5">
    <source>
        <dbReference type="ARBA" id="ARBA00022989"/>
    </source>
</evidence>
<organism evidence="8 9">
    <name type="scientific">Pythium insidiosum</name>
    <name type="common">Pythiosis disease agent</name>
    <dbReference type="NCBI Taxonomy" id="114742"/>
    <lineage>
        <taxon>Eukaryota</taxon>
        <taxon>Sar</taxon>
        <taxon>Stramenopiles</taxon>
        <taxon>Oomycota</taxon>
        <taxon>Peronosporomycetes</taxon>
        <taxon>Pythiales</taxon>
        <taxon>Pythiaceae</taxon>
        <taxon>Pythium</taxon>
    </lineage>
</organism>
<keyword evidence="9" id="KW-1185">Reference proteome</keyword>
<feature type="transmembrane region" description="Helical" evidence="7">
    <location>
        <begin position="114"/>
        <end position="135"/>
    </location>
</feature>
<evidence type="ECO:0000256" key="3">
    <source>
        <dbReference type="ARBA" id="ARBA00022692"/>
    </source>
</evidence>
<feature type="transmembrane region" description="Helical" evidence="7">
    <location>
        <begin position="219"/>
        <end position="237"/>
    </location>
</feature>
<evidence type="ECO:0000313" key="8">
    <source>
        <dbReference type="EMBL" id="KAJ0400351.1"/>
    </source>
</evidence>
<gene>
    <name evidence="8" type="ORF">P43SY_000291</name>
</gene>
<feature type="transmembrane region" description="Helical" evidence="7">
    <location>
        <begin position="38"/>
        <end position="60"/>
    </location>
</feature>
<evidence type="ECO:0000256" key="4">
    <source>
        <dbReference type="ARBA" id="ARBA00022976"/>
    </source>
</evidence>
<name>A0AAD5M2Y5_PYTIN</name>
<feature type="transmembrane region" description="Helical" evidence="7">
    <location>
        <begin position="187"/>
        <end position="207"/>
    </location>
</feature>
<comment type="similarity">
    <text evidence="2">Belongs to the APH-1 family.</text>
</comment>
<dbReference type="GO" id="GO:0016485">
    <property type="term" value="P:protein processing"/>
    <property type="evidence" value="ECO:0007669"/>
    <property type="project" value="InterPro"/>
</dbReference>
<comment type="caution">
    <text evidence="8">The sequence shown here is derived from an EMBL/GenBank/DDBJ whole genome shotgun (WGS) entry which is preliminary data.</text>
</comment>
<keyword evidence="5 7" id="KW-1133">Transmembrane helix</keyword>
<reference evidence="8" key="1">
    <citation type="submission" date="2021-12" db="EMBL/GenBank/DDBJ databases">
        <title>Prjna785345.</title>
        <authorList>
            <person name="Rujirawat T."/>
            <person name="Krajaejun T."/>
        </authorList>
    </citation>
    <scope>NUCLEOTIDE SEQUENCE</scope>
    <source>
        <strain evidence="8">Pi057C3</strain>
    </source>
</reference>
<dbReference type="Pfam" id="PF06105">
    <property type="entry name" value="Aph-1"/>
    <property type="match status" value="1"/>
</dbReference>
<dbReference type="InterPro" id="IPR009294">
    <property type="entry name" value="Aph-1"/>
</dbReference>
<feature type="transmembrane region" description="Helical" evidence="7">
    <location>
        <begin position="12"/>
        <end position="31"/>
    </location>
</feature>
<evidence type="ECO:0000256" key="6">
    <source>
        <dbReference type="ARBA" id="ARBA00023136"/>
    </source>
</evidence>
<dbReference type="GO" id="GO:0016020">
    <property type="term" value="C:membrane"/>
    <property type="evidence" value="ECO:0007669"/>
    <property type="project" value="UniProtKB-SubCell"/>
</dbReference>
<dbReference type="GO" id="GO:0007219">
    <property type="term" value="P:Notch signaling pathway"/>
    <property type="evidence" value="ECO:0007669"/>
    <property type="project" value="UniProtKB-KW"/>
</dbReference>
<keyword evidence="4" id="KW-0914">Notch signaling pathway</keyword>
<accession>A0AAD5M2Y5</accession>
<proteinExistence type="inferred from homology"/>
<dbReference type="Proteomes" id="UP001209570">
    <property type="component" value="Unassembled WGS sequence"/>
</dbReference>
<dbReference type="EMBL" id="JAKCXM010000156">
    <property type="protein sequence ID" value="KAJ0400351.1"/>
    <property type="molecule type" value="Genomic_DNA"/>
</dbReference>
<dbReference type="AlphaFoldDB" id="A0AAD5M2Y5"/>
<dbReference type="PANTHER" id="PTHR12889">
    <property type="entry name" value="GAMMA-SECRETASE SUBUNIT APH-1"/>
    <property type="match status" value="1"/>
</dbReference>
<comment type="subcellular location">
    <subcellularLocation>
        <location evidence="1">Membrane</location>
        <topology evidence="1">Multi-pass membrane protein</topology>
    </subcellularLocation>
</comment>
<keyword evidence="6 7" id="KW-0472">Membrane</keyword>
<evidence type="ECO:0000313" key="9">
    <source>
        <dbReference type="Proteomes" id="UP001209570"/>
    </source>
</evidence>
<keyword evidence="3 7" id="KW-0812">Transmembrane</keyword>
<evidence type="ECO:0000256" key="1">
    <source>
        <dbReference type="ARBA" id="ARBA00004141"/>
    </source>
</evidence>
<evidence type="ECO:0000256" key="7">
    <source>
        <dbReference type="SAM" id="Phobius"/>
    </source>
</evidence>
<feature type="transmembrane region" description="Helical" evidence="7">
    <location>
        <begin position="155"/>
        <end position="180"/>
    </location>
</feature>
<sequence>MGLGDARVNWPLFFGCILTAFGPLATLFFVVIAKRAQLVILALSGAFLWLISILVTATIWRIIPPLKSSLEATIPLSVVLQEVFRYVFFVMYTRTEQAVQKVTTATHQLPLNDITSSLAGGVGFSLMHSLMMYGSVVASSTGSRGAAFSPSCESIPLILSGALSTLALTVMDVALMVIAFQGYRKMNAMLIGLVALIHLGVALSALANKGTNGCAVSIPIHYAGALLAVAGATTLISRAKVVGQVVH</sequence>